<proteinExistence type="predicted"/>
<dbReference type="EMBL" id="JARKHS020029154">
    <property type="protein sequence ID" value="KAK8763624.1"/>
    <property type="molecule type" value="Genomic_DNA"/>
</dbReference>
<accession>A0AAQ4DMD4</accession>
<evidence type="ECO:0000313" key="2">
    <source>
        <dbReference type="EMBL" id="KAK8763624.1"/>
    </source>
</evidence>
<evidence type="ECO:0000256" key="1">
    <source>
        <dbReference type="SAM" id="MobiDB-lite"/>
    </source>
</evidence>
<organism evidence="2 3">
    <name type="scientific">Amblyomma americanum</name>
    <name type="common">Lone star tick</name>
    <dbReference type="NCBI Taxonomy" id="6943"/>
    <lineage>
        <taxon>Eukaryota</taxon>
        <taxon>Metazoa</taxon>
        <taxon>Ecdysozoa</taxon>
        <taxon>Arthropoda</taxon>
        <taxon>Chelicerata</taxon>
        <taxon>Arachnida</taxon>
        <taxon>Acari</taxon>
        <taxon>Parasitiformes</taxon>
        <taxon>Ixodida</taxon>
        <taxon>Ixodoidea</taxon>
        <taxon>Ixodidae</taxon>
        <taxon>Amblyomminae</taxon>
        <taxon>Amblyomma</taxon>
    </lineage>
</organism>
<sequence length="133" mass="14338">MSDEETEKEEAEAGQKGDGEAAAEGHAEVGSEEIAPPEGEDAAAGGPQSDAGGGKRAIANSIFLARMGYRENCSKGTLERQWERRQLFERPGRRVKTRERCSPTVQYQNSGSYMVTPVCTKLLHASTMTCSVA</sequence>
<dbReference type="AlphaFoldDB" id="A0AAQ4DMD4"/>
<reference evidence="2 3" key="1">
    <citation type="journal article" date="2023" name="Arcadia Sci">
        <title>De novo assembly of a long-read Amblyomma americanum tick genome.</title>
        <authorList>
            <person name="Chou S."/>
            <person name="Poskanzer K.E."/>
            <person name="Rollins M."/>
            <person name="Thuy-Boun P.S."/>
        </authorList>
    </citation>
    <scope>NUCLEOTIDE SEQUENCE [LARGE SCALE GENOMIC DNA]</scope>
    <source>
        <strain evidence="2">F_SG_1</strain>
        <tissue evidence="2">Salivary glands</tissue>
    </source>
</reference>
<feature type="compositionally biased region" description="Acidic residues" evidence="1">
    <location>
        <begin position="1"/>
        <end position="10"/>
    </location>
</feature>
<feature type="compositionally biased region" description="Basic and acidic residues" evidence="1">
    <location>
        <begin position="11"/>
        <end position="29"/>
    </location>
</feature>
<feature type="region of interest" description="Disordered" evidence="1">
    <location>
        <begin position="1"/>
        <end position="55"/>
    </location>
</feature>
<dbReference type="Proteomes" id="UP001321473">
    <property type="component" value="Unassembled WGS sequence"/>
</dbReference>
<protein>
    <submittedName>
        <fullName evidence="2">Uncharacterized protein</fullName>
    </submittedName>
</protein>
<name>A0AAQ4DMD4_AMBAM</name>
<gene>
    <name evidence="2" type="ORF">V5799_033767</name>
</gene>
<comment type="caution">
    <text evidence="2">The sequence shown here is derived from an EMBL/GenBank/DDBJ whole genome shotgun (WGS) entry which is preliminary data.</text>
</comment>
<feature type="compositionally biased region" description="Low complexity" evidence="1">
    <location>
        <begin position="32"/>
        <end position="47"/>
    </location>
</feature>
<evidence type="ECO:0000313" key="3">
    <source>
        <dbReference type="Proteomes" id="UP001321473"/>
    </source>
</evidence>
<keyword evidence="3" id="KW-1185">Reference proteome</keyword>